<organism evidence="2 3">
    <name type="scientific">Natronoarchaeum mannanilyticum</name>
    <dbReference type="NCBI Taxonomy" id="926360"/>
    <lineage>
        <taxon>Archaea</taxon>
        <taxon>Methanobacteriati</taxon>
        <taxon>Methanobacteriota</taxon>
        <taxon>Stenosarchaea group</taxon>
        <taxon>Halobacteria</taxon>
        <taxon>Halobacteriales</taxon>
        <taxon>Natronoarchaeaceae</taxon>
    </lineage>
</organism>
<evidence type="ECO:0000313" key="3">
    <source>
        <dbReference type="Proteomes" id="UP001500420"/>
    </source>
</evidence>
<protein>
    <submittedName>
        <fullName evidence="2">PadR family transcriptional regulator</fullName>
    </submittedName>
</protein>
<dbReference type="EMBL" id="BAAADV010000003">
    <property type="protein sequence ID" value="GAA0671866.1"/>
    <property type="molecule type" value="Genomic_DNA"/>
</dbReference>
<dbReference type="Proteomes" id="UP001500420">
    <property type="component" value="Unassembled WGS sequence"/>
</dbReference>
<evidence type="ECO:0000313" key="2">
    <source>
        <dbReference type="EMBL" id="GAA0671866.1"/>
    </source>
</evidence>
<dbReference type="InterPro" id="IPR036388">
    <property type="entry name" value="WH-like_DNA-bd_sf"/>
</dbReference>
<dbReference type="InterPro" id="IPR036390">
    <property type="entry name" value="WH_DNA-bd_sf"/>
</dbReference>
<dbReference type="Pfam" id="PF03551">
    <property type="entry name" value="PadR"/>
    <property type="match status" value="1"/>
</dbReference>
<gene>
    <name evidence="2" type="ORF">GCM10009020_18020</name>
</gene>
<sequence>MALFDRTAFQRDLLFIIASADRPSGQDIKARFEAEAATDVNRGNVYPNLDTLVEEGYVEKGRLDSRTNYYSLTEKGFHRLRQRHEWERAKLSSVRLES</sequence>
<proteinExistence type="predicted"/>
<dbReference type="SUPFAM" id="SSF46785">
    <property type="entry name" value="Winged helix' DNA-binding domain"/>
    <property type="match status" value="1"/>
</dbReference>
<feature type="domain" description="Transcription regulator PadR N-terminal" evidence="1">
    <location>
        <begin position="22"/>
        <end position="81"/>
    </location>
</feature>
<dbReference type="RefSeq" id="WP_377074724.1">
    <property type="nucleotide sequence ID" value="NZ_BAAADV010000003.1"/>
</dbReference>
<accession>A0AAV3T8X1</accession>
<dbReference type="InterPro" id="IPR005149">
    <property type="entry name" value="Tscrpt_reg_PadR_N"/>
</dbReference>
<keyword evidence="3" id="KW-1185">Reference proteome</keyword>
<comment type="caution">
    <text evidence="2">The sequence shown here is derived from an EMBL/GenBank/DDBJ whole genome shotgun (WGS) entry which is preliminary data.</text>
</comment>
<dbReference type="Gene3D" id="1.10.10.10">
    <property type="entry name" value="Winged helix-like DNA-binding domain superfamily/Winged helix DNA-binding domain"/>
    <property type="match status" value="1"/>
</dbReference>
<evidence type="ECO:0000259" key="1">
    <source>
        <dbReference type="Pfam" id="PF03551"/>
    </source>
</evidence>
<reference evidence="2 3" key="1">
    <citation type="journal article" date="2019" name="Int. J. Syst. Evol. Microbiol.">
        <title>The Global Catalogue of Microorganisms (GCM) 10K type strain sequencing project: providing services to taxonomists for standard genome sequencing and annotation.</title>
        <authorList>
            <consortium name="The Broad Institute Genomics Platform"/>
            <consortium name="The Broad Institute Genome Sequencing Center for Infectious Disease"/>
            <person name="Wu L."/>
            <person name="Ma J."/>
        </authorList>
    </citation>
    <scope>NUCLEOTIDE SEQUENCE [LARGE SCALE GENOMIC DNA]</scope>
    <source>
        <strain evidence="2 3">JCM 16328</strain>
    </source>
</reference>
<dbReference type="AlphaFoldDB" id="A0AAV3T8X1"/>
<name>A0AAV3T8X1_9EURY</name>